<evidence type="ECO:0000313" key="3">
    <source>
        <dbReference type="EMBL" id="GIG73447.1"/>
    </source>
</evidence>
<dbReference type="Gene3D" id="2.60.120.260">
    <property type="entry name" value="Galactose-binding domain-like"/>
    <property type="match status" value="1"/>
</dbReference>
<reference evidence="3" key="1">
    <citation type="submission" date="2021-01" db="EMBL/GenBank/DDBJ databases">
        <title>Whole genome shotgun sequence of Planosporangium flavigriseum NBRC 105377.</title>
        <authorList>
            <person name="Komaki H."/>
            <person name="Tamura T."/>
        </authorList>
    </citation>
    <scope>NUCLEOTIDE SEQUENCE</scope>
    <source>
        <strain evidence="3">NBRC 105377</strain>
    </source>
</reference>
<dbReference type="Pfam" id="PF08530">
    <property type="entry name" value="PepX_C"/>
    <property type="match status" value="1"/>
</dbReference>
<feature type="domain" description="Xaa-Pro dipeptidyl-peptidase C-terminal" evidence="2">
    <location>
        <begin position="317"/>
        <end position="561"/>
    </location>
</feature>
<dbReference type="InterPro" id="IPR005674">
    <property type="entry name" value="CocE/Ser_esterase"/>
</dbReference>
<dbReference type="PANTHER" id="PTHR43056:SF10">
    <property type="entry name" value="COCE_NOND FAMILY, PUTATIVE (AFU_ORTHOLOGUE AFUA_7G00600)-RELATED"/>
    <property type="match status" value="1"/>
</dbReference>
<dbReference type="AlphaFoldDB" id="A0A8J3LKF1"/>
<dbReference type="Pfam" id="PF02129">
    <property type="entry name" value="Peptidase_S15"/>
    <property type="match status" value="1"/>
</dbReference>
<organism evidence="3 4">
    <name type="scientific">Planosporangium flavigriseum</name>
    <dbReference type="NCBI Taxonomy" id="373681"/>
    <lineage>
        <taxon>Bacteria</taxon>
        <taxon>Bacillati</taxon>
        <taxon>Actinomycetota</taxon>
        <taxon>Actinomycetes</taxon>
        <taxon>Micromonosporales</taxon>
        <taxon>Micromonosporaceae</taxon>
        <taxon>Planosporangium</taxon>
    </lineage>
</organism>
<comment type="caution">
    <text evidence="3">The sequence shown here is derived from an EMBL/GenBank/DDBJ whole genome shotgun (WGS) entry which is preliminary data.</text>
</comment>
<dbReference type="SUPFAM" id="SSF53474">
    <property type="entry name" value="alpha/beta-Hydrolases"/>
    <property type="match status" value="1"/>
</dbReference>
<dbReference type="GO" id="GO:0008239">
    <property type="term" value="F:dipeptidyl-peptidase activity"/>
    <property type="evidence" value="ECO:0007669"/>
    <property type="project" value="InterPro"/>
</dbReference>
<dbReference type="InterPro" id="IPR000383">
    <property type="entry name" value="Xaa-Pro-like_dom"/>
</dbReference>
<dbReference type="InterPro" id="IPR029058">
    <property type="entry name" value="AB_hydrolase_fold"/>
</dbReference>
<dbReference type="RefSeq" id="WP_168078708.1">
    <property type="nucleotide sequence ID" value="NZ_BAAAQJ010000012.1"/>
</dbReference>
<evidence type="ECO:0000313" key="4">
    <source>
        <dbReference type="Proteomes" id="UP000653674"/>
    </source>
</evidence>
<dbReference type="EMBL" id="BONU01000009">
    <property type="protein sequence ID" value="GIG73447.1"/>
    <property type="molecule type" value="Genomic_DNA"/>
</dbReference>
<keyword evidence="4" id="KW-1185">Reference proteome</keyword>
<dbReference type="InterPro" id="IPR008979">
    <property type="entry name" value="Galactose-bd-like_sf"/>
</dbReference>
<dbReference type="InterPro" id="IPR050585">
    <property type="entry name" value="Xaa-Pro_dipeptidyl-ppase/CocE"/>
</dbReference>
<evidence type="ECO:0000256" key="1">
    <source>
        <dbReference type="ARBA" id="ARBA00022801"/>
    </source>
</evidence>
<dbReference type="SMART" id="SM00939">
    <property type="entry name" value="PepX_C"/>
    <property type="match status" value="1"/>
</dbReference>
<dbReference type="Gene3D" id="1.10.3020.10">
    <property type="entry name" value="alpha-amino acid ester hydrolase ( Helical cap domain)"/>
    <property type="match status" value="1"/>
</dbReference>
<dbReference type="SUPFAM" id="SSF49785">
    <property type="entry name" value="Galactose-binding domain-like"/>
    <property type="match status" value="1"/>
</dbReference>
<protein>
    <submittedName>
        <fullName evidence="3">Putative peptidase</fullName>
    </submittedName>
</protein>
<evidence type="ECO:0000259" key="2">
    <source>
        <dbReference type="SMART" id="SM00939"/>
    </source>
</evidence>
<dbReference type="InterPro" id="IPR013736">
    <property type="entry name" value="Xaa-Pro_dipept_C"/>
</dbReference>
<sequence length="566" mass="61795">MTAVEPRPALGRDLLGVEVHHDVRVPMRDGVHLSADVYLPADTPAPALVLRTPYNKRVGEFEGYAHPSWYARHGFAVVCQDVRGTYESEGTLRPFHQEAEDGYDTIEWVAAQPWCDGAVGTYGFSYPGATQLLAATQSPPHLRAIAPAMTGSNYHEGWTYHGGALQLAFVLSWAAGLGRDQAVRAGDAAAVAAFDAILSAPYGLYARLPVRDALPPELARYAPFLREWLEHPDYDDYWRAVSPKERYDAIEVPGLHVAGWYDVFLEGTLENFSTLRRRGVASQSLIVGPWYHMPWAQTVGACDFGPEARNLVDDAQIRFFRRTLKGEDVGEEAPVRLFVMGENRWREYQEWPPPARDRLLYLRSDGRAGSVNGTGALSPEQPPAGEPADVWASDANLPVMSLGGRSASSAALTPMGPADQQPEEIRNDLLVYTSAALDRPLVVIGVPTATVFAACDGPGCDVVVRLVDVHPDGTAINVSDGNVRIAWDGEPSVRELAIRMSPTAIRFDAGHRIRLEIAGSSFPVLDRHPGWDVSPVAAGPHELRVVTQIVCHDAARPSRLSLPVVD</sequence>
<keyword evidence="1" id="KW-0378">Hydrolase</keyword>
<gene>
    <name evidence="3" type="ORF">Pfl04_18510</name>
</gene>
<dbReference type="Proteomes" id="UP000653674">
    <property type="component" value="Unassembled WGS sequence"/>
</dbReference>
<name>A0A8J3LKF1_9ACTN</name>
<accession>A0A8J3LKF1</accession>
<dbReference type="NCBIfam" id="TIGR00976">
    <property type="entry name" value="CocE_NonD"/>
    <property type="match status" value="1"/>
</dbReference>
<dbReference type="Gene3D" id="3.40.50.1820">
    <property type="entry name" value="alpha/beta hydrolase"/>
    <property type="match status" value="1"/>
</dbReference>
<proteinExistence type="predicted"/>
<dbReference type="PANTHER" id="PTHR43056">
    <property type="entry name" value="PEPTIDASE S9 PROLYL OLIGOPEPTIDASE"/>
    <property type="match status" value="1"/>
</dbReference>